<proteinExistence type="predicted"/>
<dbReference type="InterPro" id="IPR042267">
    <property type="entry name" value="VTC_sf"/>
</dbReference>
<reference evidence="2 3" key="1">
    <citation type="submission" date="2023-03" db="EMBL/GenBank/DDBJ databases">
        <title>Genome sequence of Microbacterium sp. KACC 23027.</title>
        <authorList>
            <person name="Kim S."/>
            <person name="Heo J."/>
            <person name="Kwon S.-W."/>
        </authorList>
    </citation>
    <scope>NUCLEOTIDE SEQUENCE [LARGE SCALE GENOMIC DNA]</scope>
    <source>
        <strain evidence="2 3">KACC 23027</strain>
    </source>
</reference>
<dbReference type="EMBL" id="CP119108">
    <property type="protein sequence ID" value="WEG09553.1"/>
    <property type="molecule type" value="Genomic_DNA"/>
</dbReference>
<dbReference type="CDD" id="cd07750">
    <property type="entry name" value="PolyPPase_VTC_like"/>
    <property type="match status" value="1"/>
</dbReference>
<dbReference type="InterPro" id="IPR018966">
    <property type="entry name" value="VTC_domain"/>
</dbReference>
<evidence type="ECO:0000259" key="1">
    <source>
        <dbReference type="Pfam" id="PF09359"/>
    </source>
</evidence>
<protein>
    <submittedName>
        <fullName evidence="2">Polyphosphate polymerase domain-containing protein</fullName>
    </submittedName>
</protein>
<dbReference type="Pfam" id="PF09359">
    <property type="entry name" value="VTC"/>
    <property type="match status" value="1"/>
</dbReference>
<feature type="domain" description="VTC" evidence="1">
    <location>
        <begin position="30"/>
        <end position="241"/>
    </location>
</feature>
<evidence type="ECO:0000313" key="2">
    <source>
        <dbReference type="EMBL" id="WEG09553.1"/>
    </source>
</evidence>
<evidence type="ECO:0000313" key="3">
    <source>
        <dbReference type="Proteomes" id="UP001214553"/>
    </source>
</evidence>
<dbReference type="Proteomes" id="UP001214553">
    <property type="component" value="Chromosome"/>
</dbReference>
<organism evidence="2 3">
    <name type="scientific">Microbacterium horticulturae</name>
    <dbReference type="NCBI Taxonomy" id="3028316"/>
    <lineage>
        <taxon>Bacteria</taxon>
        <taxon>Bacillati</taxon>
        <taxon>Actinomycetota</taxon>
        <taxon>Actinomycetes</taxon>
        <taxon>Micrococcales</taxon>
        <taxon>Microbacteriaceae</taxon>
        <taxon>Microbacterium</taxon>
    </lineage>
</organism>
<keyword evidence="3" id="KW-1185">Reference proteome</keyword>
<name>A0ABY8C3Y4_9MICO</name>
<sequence>MTTPAPVADLAAFAPIDLVELNAHAALQTRIDRKYVLPLAQLPEIIAQLPASTRLLQICGTSTLAYASRYFDTPELDSYLTTARGRRRRFKVRARTYVDSGDSFLEVKTKSGRRATVKQRVPVADVALDDSGREQAAALLTAGEIPQAAHVARRLRPSMDSRYRRITLMLPGAVTAEDSRTTIDIDLEWSAAGRGILRTPDRVIVETKSGRRAGAMDRALWRAGHRPTSISKYGTGMAALYPELPSNKWCRTLQRHFADAERSADERTPS</sequence>
<accession>A0ABY8C3Y4</accession>
<gene>
    <name evidence="2" type="ORF">PU630_03010</name>
</gene>
<dbReference type="Gene3D" id="3.20.100.30">
    <property type="entry name" value="VTC, catalytic tunnel domain"/>
    <property type="match status" value="1"/>
</dbReference>
<dbReference type="RefSeq" id="WP_275278877.1">
    <property type="nucleotide sequence ID" value="NZ_CP119108.1"/>
</dbReference>